<feature type="transmembrane region" description="Helical" evidence="6">
    <location>
        <begin position="34"/>
        <end position="56"/>
    </location>
</feature>
<dbReference type="CDD" id="cd05356">
    <property type="entry name" value="17beta-HSD1_like_SDR_c"/>
    <property type="match status" value="1"/>
</dbReference>
<evidence type="ECO:0000313" key="8">
    <source>
        <dbReference type="Proteomes" id="UP000677054"/>
    </source>
</evidence>
<dbReference type="PRINTS" id="PR00081">
    <property type="entry name" value="GDHRDH"/>
</dbReference>
<dbReference type="InterPro" id="IPR002347">
    <property type="entry name" value="SDR_fam"/>
</dbReference>
<keyword evidence="6" id="KW-1133">Transmembrane helix</keyword>
<dbReference type="PRINTS" id="PR00080">
    <property type="entry name" value="SDRFAMILY"/>
</dbReference>
<keyword evidence="6" id="KW-0472">Membrane</keyword>
<dbReference type="InterPro" id="IPR020904">
    <property type="entry name" value="Sc_DH/Rdtase_CS"/>
</dbReference>
<evidence type="ECO:0000256" key="2">
    <source>
        <dbReference type="ARBA" id="ARBA00006484"/>
    </source>
</evidence>
<organism evidence="7">
    <name type="scientific">Darwinula stevensoni</name>
    <dbReference type="NCBI Taxonomy" id="69355"/>
    <lineage>
        <taxon>Eukaryota</taxon>
        <taxon>Metazoa</taxon>
        <taxon>Ecdysozoa</taxon>
        <taxon>Arthropoda</taxon>
        <taxon>Crustacea</taxon>
        <taxon>Oligostraca</taxon>
        <taxon>Ostracoda</taxon>
        <taxon>Podocopa</taxon>
        <taxon>Podocopida</taxon>
        <taxon>Darwinulocopina</taxon>
        <taxon>Darwinuloidea</taxon>
        <taxon>Darwinulidae</taxon>
        <taxon>Darwinula</taxon>
    </lineage>
</organism>
<proteinExistence type="inferred from homology"/>
<dbReference type="EMBL" id="LR902748">
    <property type="protein sequence ID" value="CAD7251037.1"/>
    <property type="molecule type" value="Genomic_DNA"/>
</dbReference>
<keyword evidence="8" id="KW-1185">Reference proteome</keyword>
<reference evidence="7" key="1">
    <citation type="submission" date="2020-11" db="EMBL/GenBank/DDBJ databases">
        <authorList>
            <person name="Tran Van P."/>
        </authorList>
    </citation>
    <scope>NUCLEOTIDE SEQUENCE</scope>
</reference>
<dbReference type="EMBL" id="CAJPEV010003231">
    <property type="protein sequence ID" value="CAG0899283.1"/>
    <property type="molecule type" value="Genomic_DNA"/>
</dbReference>
<evidence type="ECO:0000256" key="1">
    <source>
        <dbReference type="ARBA" id="ARBA00004240"/>
    </source>
</evidence>
<sequence>MIGFVPLTALVIIAECSSRKMTLFSLLMSKLPLLWVIFASVITVLVVVVVAIPKLFHIAQSLFYQWFCPIPQFKSYGRWAVVTGSTDGIGRAYARELARRGMDIILLSRSLSKLQNVAAEIEKEFKVMTRVIDVDFTRTDIYERIRQELDGMDIGVLVNNVGMSYPFPEFFAEVPDGDKKFMDLITCNNVSMMMMTRIVLPAMAEKKKGIIINLSSLSGLCPVPLLNVYASTKAFVESFSRGLASEYKRKGIIVHLVTPGYVATNMSGIRTASWVVPTPEKFVRSDLRCVLHLTHTGGYWFHNLLVEGIRFLNYCVPSSALWIMWFQLAPIRAKALRKQKEKQK</sequence>
<dbReference type="GO" id="GO:0016491">
    <property type="term" value="F:oxidoreductase activity"/>
    <property type="evidence" value="ECO:0007669"/>
    <property type="project" value="UniProtKB-KW"/>
</dbReference>
<dbReference type="Gene3D" id="3.40.50.720">
    <property type="entry name" value="NAD(P)-binding Rossmann-like Domain"/>
    <property type="match status" value="1"/>
</dbReference>
<dbReference type="InterPro" id="IPR036291">
    <property type="entry name" value="NAD(P)-bd_dom_sf"/>
</dbReference>
<keyword evidence="6" id="KW-0812">Transmembrane</keyword>
<name>A0A7R9FQD6_9CRUS</name>
<evidence type="ECO:0000256" key="4">
    <source>
        <dbReference type="ARBA" id="ARBA00023002"/>
    </source>
</evidence>
<dbReference type="PANTHER" id="PTHR43899">
    <property type="entry name" value="RH59310P"/>
    <property type="match status" value="1"/>
</dbReference>
<keyword evidence="4" id="KW-0560">Oxidoreductase</keyword>
<comment type="subcellular location">
    <subcellularLocation>
        <location evidence="1">Endoplasmic reticulum</location>
    </subcellularLocation>
</comment>
<dbReference type="FunFam" id="3.40.50.720:FF:000137">
    <property type="entry name" value="Hydroxysteroid (17-beta) dehydrogenase 3"/>
    <property type="match status" value="1"/>
</dbReference>
<evidence type="ECO:0000256" key="5">
    <source>
        <dbReference type="RuleBase" id="RU000363"/>
    </source>
</evidence>
<accession>A0A7R9FQD6</accession>
<dbReference type="PROSITE" id="PS00061">
    <property type="entry name" value="ADH_SHORT"/>
    <property type="match status" value="1"/>
</dbReference>
<evidence type="ECO:0000313" key="7">
    <source>
        <dbReference type="EMBL" id="CAD7251037.1"/>
    </source>
</evidence>
<evidence type="ECO:0000256" key="3">
    <source>
        <dbReference type="ARBA" id="ARBA00022857"/>
    </source>
</evidence>
<protein>
    <submittedName>
        <fullName evidence="7">Uncharacterized protein</fullName>
    </submittedName>
</protein>
<dbReference type="InterPro" id="IPR051019">
    <property type="entry name" value="VLCFA-Steroid_DH"/>
</dbReference>
<gene>
    <name evidence="7" type="ORF">DSTB1V02_LOCUS10805</name>
</gene>
<dbReference type="AlphaFoldDB" id="A0A7R9FQD6"/>
<keyword evidence="3" id="KW-0521">NADP</keyword>
<dbReference type="GO" id="GO:0005783">
    <property type="term" value="C:endoplasmic reticulum"/>
    <property type="evidence" value="ECO:0007669"/>
    <property type="project" value="UniProtKB-SubCell"/>
</dbReference>
<dbReference type="Proteomes" id="UP000677054">
    <property type="component" value="Unassembled WGS sequence"/>
</dbReference>
<dbReference type="PANTHER" id="PTHR43899:SF13">
    <property type="entry name" value="RH59310P"/>
    <property type="match status" value="1"/>
</dbReference>
<dbReference type="PIRSF" id="PIRSF000126">
    <property type="entry name" value="11-beta-HSD1"/>
    <property type="match status" value="1"/>
</dbReference>
<comment type="similarity">
    <text evidence="2 5">Belongs to the short-chain dehydrogenases/reductases (SDR) family.</text>
</comment>
<evidence type="ECO:0000256" key="6">
    <source>
        <dbReference type="SAM" id="Phobius"/>
    </source>
</evidence>
<dbReference type="SUPFAM" id="SSF51735">
    <property type="entry name" value="NAD(P)-binding Rossmann-fold domains"/>
    <property type="match status" value="1"/>
</dbReference>
<dbReference type="Pfam" id="PF00106">
    <property type="entry name" value="adh_short"/>
    <property type="match status" value="1"/>
</dbReference>
<dbReference type="OrthoDB" id="5545019at2759"/>